<feature type="compositionally biased region" description="Basic and acidic residues" evidence="5">
    <location>
        <begin position="1130"/>
        <end position="1149"/>
    </location>
</feature>
<evidence type="ECO:0000256" key="4">
    <source>
        <dbReference type="PROSITE-ProRule" id="PRU00723"/>
    </source>
</evidence>
<evidence type="ECO:0000259" key="6">
    <source>
        <dbReference type="PROSITE" id="PS50103"/>
    </source>
</evidence>
<evidence type="ECO:0000256" key="3">
    <source>
        <dbReference type="ARBA" id="ARBA00022833"/>
    </source>
</evidence>
<dbReference type="InterPro" id="IPR040427">
    <property type="entry name" value="Flacc"/>
</dbReference>
<feature type="compositionally biased region" description="Basic and acidic residues" evidence="5">
    <location>
        <begin position="9"/>
        <end position="26"/>
    </location>
</feature>
<dbReference type="EMBL" id="GGLE01001813">
    <property type="protein sequence ID" value="MBY05939.1"/>
    <property type="molecule type" value="Transcribed_RNA"/>
</dbReference>
<dbReference type="GO" id="GO:0016556">
    <property type="term" value="P:mRNA modification"/>
    <property type="evidence" value="ECO:0007669"/>
    <property type="project" value="InterPro"/>
</dbReference>
<feature type="compositionally biased region" description="Low complexity" evidence="5">
    <location>
        <begin position="412"/>
        <end position="422"/>
    </location>
</feature>
<feature type="compositionally biased region" description="Polar residues" evidence="5">
    <location>
        <begin position="230"/>
        <end position="246"/>
    </location>
</feature>
<feature type="compositionally biased region" description="Basic and acidic residues" evidence="5">
    <location>
        <begin position="672"/>
        <end position="683"/>
    </location>
</feature>
<feature type="compositionally biased region" description="Basic and acidic residues" evidence="5">
    <location>
        <begin position="555"/>
        <end position="602"/>
    </location>
</feature>
<keyword evidence="7" id="KW-0176">Collagen</keyword>
<feature type="compositionally biased region" description="Basic and acidic residues" evidence="5">
    <location>
        <begin position="1004"/>
        <end position="1023"/>
    </location>
</feature>
<feature type="region of interest" description="Disordered" evidence="5">
    <location>
        <begin position="1"/>
        <end position="54"/>
    </location>
</feature>
<evidence type="ECO:0000313" key="7">
    <source>
        <dbReference type="EMBL" id="MBY05939.1"/>
    </source>
</evidence>
<dbReference type="PANTHER" id="PTHR38563:SF1">
    <property type="entry name" value="FL(2)D-ASSOCIATED COMPLEX COMPONENT"/>
    <property type="match status" value="1"/>
</dbReference>
<dbReference type="PANTHER" id="PTHR38563">
    <property type="entry name" value="FL(2)D-ASSOCIATED COMPLEX COMPONENT"/>
    <property type="match status" value="1"/>
</dbReference>
<dbReference type="Pfam" id="PF00642">
    <property type="entry name" value="zf-CCCH"/>
    <property type="match status" value="1"/>
</dbReference>
<feature type="domain" description="C3H1-type" evidence="6">
    <location>
        <begin position="45"/>
        <end position="73"/>
    </location>
</feature>
<accession>A0A2R5L8Z0</accession>
<feature type="compositionally biased region" description="Basic and acidic residues" evidence="5">
    <location>
        <begin position="936"/>
        <end position="982"/>
    </location>
</feature>
<name>A0A2R5L8Z0_9ACAR</name>
<feature type="compositionally biased region" description="Basic and acidic residues" evidence="5">
    <location>
        <begin position="1083"/>
        <end position="1103"/>
    </location>
</feature>
<dbReference type="PROSITE" id="PS50103">
    <property type="entry name" value="ZF_C3H1"/>
    <property type="match status" value="1"/>
</dbReference>
<dbReference type="InterPro" id="IPR036855">
    <property type="entry name" value="Znf_CCCH_sf"/>
</dbReference>
<feature type="compositionally biased region" description="Basic and acidic residues" evidence="5">
    <location>
        <begin position="38"/>
        <end position="52"/>
    </location>
</feature>
<feature type="compositionally biased region" description="Basic and acidic residues" evidence="5">
    <location>
        <begin position="480"/>
        <end position="494"/>
    </location>
</feature>
<dbReference type="SUPFAM" id="SSF90229">
    <property type="entry name" value="CCCH zinc finger"/>
    <property type="match status" value="1"/>
</dbReference>
<dbReference type="InterPro" id="IPR000571">
    <property type="entry name" value="Znf_CCCH"/>
</dbReference>
<feature type="compositionally biased region" description="Basic residues" evidence="5">
    <location>
        <begin position="423"/>
        <end position="448"/>
    </location>
</feature>
<feature type="compositionally biased region" description="Low complexity" evidence="5">
    <location>
        <begin position="247"/>
        <end position="269"/>
    </location>
</feature>
<organism evidence="7">
    <name type="scientific">Ornithodoros turicata</name>
    <dbReference type="NCBI Taxonomy" id="34597"/>
    <lineage>
        <taxon>Eukaryota</taxon>
        <taxon>Metazoa</taxon>
        <taxon>Ecdysozoa</taxon>
        <taxon>Arthropoda</taxon>
        <taxon>Chelicerata</taxon>
        <taxon>Arachnida</taxon>
        <taxon>Acari</taxon>
        <taxon>Parasitiformes</taxon>
        <taxon>Ixodida</taxon>
        <taxon>Ixodoidea</taxon>
        <taxon>Argasidae</taxon>
        <taxon>Ornithodorinae</taxon>
        <taxon>Ornithodoros</taxon>
    </lineage>
</organism>
<feature type="compositionally biased region" description="Basic and acidic residues" evidence="5">
    <location>
        <begin position="1179"/>
        <end position="1210"/>
    </location>
</feature>
<dbReference type="GO" id="GO:0005581">
    <property type="term" value="C:collagen trimer"/>
    <property type="evidence" value="ECO:0007669"/>
    <property type="project" value="UniProtKB-KW"/>
</dbReference>
<feature type="compositionally biased region" description="Basic and acidic residues" evidence="5">
    <location>
        <begin position="380"/>
        <end position="390"/>
    </location>
</feature>
<feature type="zinc finger region" description="C3H1-type" evidence="4">
    <location>
        <begin position="45"/>
        <end position="73"/>
    </location>
</feature>
<keyword evidence="1 4" id="KW-0479">Metal-binding</keyword>
<keyword evidence="3 4" id="KW-0862">Zinc</keyword>
<feature type="compositionally biased region" description="Low complexity" evidence="5">
    <location>
        <begin position="461"/>
        <end position="474"/>
    </location>
</feature>
<feature type="compositionally biased region" description="Low complexity" evidence="5">
    <location>
        <begin position="1072"/>
        <end position="1082"/>
    </location>
</feature>
<feature type="compositionally biased region" description="Basic and acidic residues" evidence="5">
    <location>
        <begin position="202"/>
        <end position="212"/>
    </location>
</feature>
<feature type="compositionally biased region" description="Basic and acidic residues" evidence="5">
    <location>
        <begin position="102"/>
        <end position="111"/>
    </location>
</feature>
<feature type="compositionally biased region" description="Basic and acidic residues" evidence="5">
    <location>
        <begin position="84"/>
        <end position="94"/>
    </location>
</feature>
<feature type="compositionally biased region" description="Basic and acidic residues" evidence="5">
    <location>
        <begin position="159"/>
        <end position="169"/>
    </location>
</feature>
<dbReference type="Gene3D" id="4.10.1000.10">
    <property type="entry name" value="Zinc finger, CCCH-type"/>
    <property type="match status" value="1"/>
</dbReference>
<feature type="compositionally biased region" description="Low complexity" evidence="5">
    <location>
        <begin position="214"/>
        <end position="228"/>
    </location>
</feature>
<protein>
    <submittedName>
        <fullName evidence="7">Putative collagen alpha-1iii chain</fullName>
    </submittedName>
</protein>
<feature type="region of interest" description="Disordered" evidence="5">
    <location>
        <begin position="69"/>
        <end position="183"/>
    </location>
</feature>
<evidence type="ECO:0000256" key="2">
    <source>
        <dbReference type="ARBA" id="ARBA00022771"/>
    </source>
</evidence>
<dbReference type="SMART" id="SM00356">
    <property type="entry name" value="ZnF_C3H1"/>
    <property type="match status" value="1"/>
</dbReference>
<reference evidence="7" key="1">
    <citation type="submission" date="2018-03" db="EMBL/GenBank/DDBJ databases">
        <title>The relapsing fever spirochete Borrelia turicatae persists in the highly oxidative environment of its soft-bodied tick vector.</title>
        <authorList>
            <person name="Bourret T.J."/>
            <person name="Boyle W.K."/>
            <person name="Valenzuela J.G."/>
            <person name="Oliveira F."/>
            <person name="Lopez J.E."/>
        </authorList>
    </citation>
    <scope>NUCLEOTIDE SEQUENCE</scope>
    <source>
        <strain evidence="7">Kansas strain/isolate</strain>
        <tissue evidence="7">Salivary glands</tissue>
    </source>
</reference>
<dbReference type="GO" id="GO:0008270">
    <property type="term" value="F:zinc ion binding"/>
    <property type="evidence" value="ECO:0007669"/>
    <property type="project" value="UniProtKB-KW"/>
</dbReference>
<feature type="compositionally biased region" description="Basic and acidic residues" evidence="5">
    <location>
        <begin position="1036"/>
        <end position="1071"/>
    </location>
</feature>
<keyword evidence="2 4" id="KW-0863">Zinc-finger</keyword>
<evidence type="ECO:0000256" key="1">
    <source>
        <dbReference type="ARBA" id="ARBA00022723"/>
    </source>
</evidence>
<dbReference type="GO" id="GO:0036396">
    <property type="term" value="C:RNA N6-methyladenosine methyltransferase complex"/>
    <property type="evidence" value="ECO:0007669"/>
    <property type="project" value="InterPro"/>
</dbReference>
<proteinExistence type="predicted"/>
<feature type="compositionally biased region" description="Acidic residues" evidence="5">
    <location>
        <begin position="174"/>
        <end position="183"/>
    </location>
</feature>
<feature type="compositionally biased region" description="Basic and acidic residues" evidence="5">
    <location>
        <begin position="694"/>
        <end position="928"/>
    </location>
</feature>
<feature type="compositionally biased region" description="Basic and acidic residues" evidence="5">
    <location>
        <begin position="349"/>
        <end position="372"/>
    </location>
</feature>
<feature type="compositionally biased region" description="Polar residues" evidence="5">
    <location>
        <begin position="662"/>
        <end position="671"/>
    </location>
</feature>
<feature type="region of interest" description="Disordered" evidence="5">
    <location>
        <begin position="202"/>
        <end position="1247"/>
    </location>
</feature>
<evidence type="ECO:0000256" key="5">
    <source>
        <dbReference type="SAM" id="MobiDB-lite"/>
    </source>
</evidence>
<sequence>MSSKIQRKVTVENVKDSTDAPRRPSVFERLGPGAVSTQERHSRSSDPGEKCRNWMRSGICSYGSKCRYQHEAYPPSSSTSSKTQKAEREPSQKDLRHKVRHKQQDVRESRSRSPSPKKRKLSSGGGSNSRTRRLDNESKIKSTVVVTRPRTPSSEEEEVRPAKETKPPKNWEGASDDWPLDEASLDYKEELSLEMKRQQLQRELEMLQKENRPSVGAGASSSSIPASGHVTITKTVRATHTHQAPASFSGSSESSSDSDSSSSDSSSSSSDDDSDDSSSSSSSGEASPVAVRSGSNAAAPPSPSDHGRYRHRGGGDERPAGRRGVPEPPPPAASFSRGRDAPRSGTSHSRAEHRDVPRHGRERQAAGREGGEGRSPLPRRRQDPEYDSYARSRGPRTPSPGAVSDAKRKLSVSKQPVQVVQPKVRKKKKSSKRRRERERQLKAQHRSSTRTTGQSEPSGRDSVSPDLLPPVSSSRGSRHGARDAPRRSREREAVGRSQGAGDAPRHGPPRGRSPALLPAHESMTPPHLHRSTSDKYGAPPSKRPRRDSPSLVDPPPREPRKKESERHGREEHGSHPKGSYEPRYSGESEGRGHQGSRKRDDGYAEPPPPPHRHRHETVEDDTLEPGEVMPEQGDRYGGDRGCHEGGRSRDSRRSDYHHSRSTSPSMGSISRSRIDVDMHRMSEYPHSPQGGRSRGPDLSKGKGDQRSSDMRRDPYPHPPPDGRGDSYRRVDSRSDPHKGDPRPDGRPDYHERGGSRSDYHGRMDPKSDYHRGDPYGKGGDGRPEREPRGDPYSRGDMRGDSYRSSDYRHDRGDHRMDMRCKEPPRMERDLPYEPRQEGYGRGDDYYGRPPDPKMDRGRDYYGDGYGGHRSEPRDRGSRDGRRPEHLSRSEPHPKGGMRMERDRRGGDTRGGERSRGESDSRADGRPDSRPSAYGSKSDHMDSRGRGDSRGEDVRDPYERGDGYRGDRPEPHRVSDLRGDSGRRDHKRPSRLDPASEESSSSRYGRRDEDGRERESRVVNRDSRGGVCSRSSSPARSYERKRTAHKDRIVRENTKREDDVSAREVDVKDDRSSNGSRGSSPGRPQEKTAARSSREAVSERREQSPDTSIPEVVAPKVDAASPLTEDSEEESPAKGEVSDSSKHMVLVEECKSDDENDNVQEQKAAASETFSDWSDDEDDILTRDDPTLEFVTKEPSSDSHNDQVSQDKLEEAAEANLIEVDAVPISPADSHHSGEGGLGAAEEFDPISDDELEALIDESKDKGLDEEKTTISDVLDIDWSSLVKDARPKDESATKRSSARERYSAARVFARIGISKDLAGEELTQQVVEFCRKELGGDSSSDNAEPEFQLEDLTAGFHVAAVAARKQQTQALQCCGHYSRALSARRDLMLRRALCKVYEPSTTTAATAVDPELYKRSLQLFQSRVTMEVS</sequence>
<feature type="compositionally biased region" description="Basic and acidic residues" evidence="5">
    <location>
        <begin position="632"/>
        <end position="658"/>
    </location>
</feature>